<evidence type="ECO:0000313" key="2">
    <source>
        <dbReference type="Proteomes" id="UP001150925"/>
    </source>
</evidence>
<dbReference type="Proteomes" id="UP001150925">
    <property type="component" value="Unassembled WGS sequence"/>
</dbReference>
<dbReference type="AlphaFoldDB" id="A0A9W8AK56"/>
<protein>
    <submittedName>
        <fullName evidence="1">Uncharacterized protein</fullName>
    </submittedName>
</protein>
<sequence length="85" mass="9709">MGRESIQLANLILEVSIEGFKRNIHEIAFHIHDTTVAVFPDSLDHWTRLGGRLHELANACNVLSKPPSLREFCAYFDEYPICQVN</sequence>
<name>A0A9W8AK56_9FUNG</name>
<dbReference type="EMBL" id="JANBPY010002056">
    <property type="protein sequence ID" value="KAJ1956806.1"/>
    <property type="molecule type" value="Genomic_DNA"/>
</dbReference>
<evidence type="ECO:0000313" key="1">
    <source>
        <dbReference type="EMBL" id="KAJ1956806.1"/>
    </source>
</evidence>
<keyword evidence="2" id="KW-1185">Reference proteome</keyword>
<proteinExistence type="predicted"/>
<feature type="non-terminal residue" evidence="1">
    <location>
        <position position="85"/>
    </location>
</feature>
<organism evidence="1 2">
    <name type="scientific">Dispira parvispora</name>
    <dbReference type="NCBI Taxonomy" id="1520584"/>
    <lineage>
        <taxon>Eukaryota</taxon>
        <taxon>Fungi</taxon>
        <taxon>Fungi incertae sedis</taxon>
        <taxon>Zoopagomycota</taxon>
        <taxon>Kickxellomycotina</taxon>
        <taxon>Dimargaritomycetes</taxon>
        <taxon>Dimargaritales</taxon>
        <taxon>Dimargaritaceae</taxon>
        <taxon>Dispira</taxon>
    </lineage>
</organism>
<reference evidence="1" key="1">
    <citation type="submission" date="2022-07" db="EMBL/GenBank/DDBJ databases">
        <title>Phylogenomic reconstructions and comparative analyses of Kickxellomycotina fungi.</title>
        <authorList>
            <person name="Reynolds N.K."/>
            <person name="Stajich J.E."/>
            <person name="Barry K."/>
            <person name="Grigoriev I.V."/>
            <person name="Crous P."/>
            <person name="Smith M.E."/>
        </authorList>
    </citation>
    <scope>NUCLEOTIDE SEQUENCE</scope>
    <source>
        <strain evidence="1">RSA 1196</strain>
    </source>
</reference>
<comment type="caution">
    <text evidence="1">The sequence shown here is derived from an EMBL/GenBank/DDBJ whole genome shotgun (WGS) entry which is preliminary data.</text>
</comment>
<gene>
    <name evidence="1" type="ORF">IWQ62_005222</name>
</gene>
<accession>A0A9W8AK56</accession>
<dbReference type="OrthoDB" id="5605509at2759"/>